<name>A0A1B4V855_9GAMM</name>
<organism evidence="2 3">
    <name type="scientific">Sulfurifustis variabilis</name>
    <dbReference type="NCBI Taxonomy" id="1675686"/>
    <lineage>
        <taxon>Bacteria</taxon>
        <taxon>Pseudomonadati</taxon>
        <taxon>Pseudomonadota</taxon>
        <taxon>Gammaproteobacteria</taxon>
        <taxon>Acidiferrobacterales</taxon>
        <taxon>Acidiferrobacteraceae</taxon>
        <taxon>Sulfurifustis</taxon>
    </lineage>
</organism>
<dbReference type="InterPro" id="IPR011009">
    <property type="entry name" value="Kinase-like_dom_sf"/>
</dbReference>
<dbReference type="KEGG" id="sva:SVA_0995"/>
<protein>
    <submittedName>
        <fullName evidence="2">Aminoglycoside phosphotransferase</fullName>
    </submittedName>
</protein>
<gene>
    <name evidence="2" type="ORF">SVA_0995</name>
</gene>
<dbReference type="PANTHER" id="PTHR21064:SF5">
    <property type="entry name" value="SLR1880 PROTEIN"/>
    <property type="match status" value="1"/>
</dbReference>
<dbReference type="RefSeq" id="WP_096459602.1">
    <property type="nucleotide sequence ID" value="NZ_AP014936.1"/>
</dbReference>
<sequence>MSPEAFASTAFAGGEAILGVDRHGHGLINDTYVVRLASGRRLLLQRINGRVFPHPEHIVANARTLSDHLAARRARTGSADRLRLPALVPAADGRDFVTDADGGFWRALEYLDRTRSYDTIENDSQAGQVGAALGLFHALLHDLPPERLHVTLPGFHDTPACLARFEQAAAGHPVDSAELRRGFAFVAERRELAGVLERARRAGLLAVRAVHGDPKLNNFLFDASGRRVVSLIDLDTVQPGLVHHDIGDCLRSCANPAGESPEALDAVRFDLDIARALLEGYLTEARGFLAREETALLYDAIRLLPFELGLRFLTDHLQGDVYFRTAWRGQNLHRALAQFRLLEDIERNGKPLRALVAGLARA</sequence>
<proteinExistence type="predicted"/>
<dbReference type="InterPro" id="IPR002575">
    <property type="entry name" value="Aminoglycoside_PTrfase"/>
</dbReference>
<feature type="domain" description="Aminoglycoside phosphotransferase" evidence="1">
    <location>
        <begin position="22"/>
        <end position="259"/>
    </location>
</feature>
<evidence type="ECO:0000313" key="2">
    <source>
        <dbReference type="EMBL" id="BAU47574.1"/>
    </source>
</evidence>
<dbReference type="InterPro" id="IPR050249">
    <property type="entry name" value="Pseudomonas-type_ThrB"/>
</dbReference>
<dbReference type="Gene3D" id="3.90.1200.10">
    <property type="match status" value="1"/>
</dbReference>
<reference evidence="2 3" key="1">
    <citation type="submission" date="2015-08" db="EMBL/GenBank/DDBJ databases">
        <title>Complete genome sequence of Sulfurifustis variabilis.</title>
        <authorList>
            <person name="Miura A."/>
            <person name="Kojima H."/>
            <person name="Fukui M."/>
        </authorList>
    </citation>
    <scope>NUCLEOTIDE SEQUENCE [LARGE SCALE GENOMIC DNA]</scope>
    <source>
        <strain evidence="3">skN76</strain>
    </source>
</reference>
<dbReference type="SUPFAM" id="SSF56112">
    <property type="entry name" value="Protein kinase-like (PK-like)"/>
    <property type="match status" value="1"/>
</dbReference>
<dbReference type="EMBL" id="AP014936">
    <property type="protein sequence ID" value="BAU47574.1"/>
    <property type="molecule type" value="Genomic_DNA"/>
</dbReference>
<keyword evidence="3" id="KW-1185">Reference proteome</keyword>
<dbReference type="Pfam" id="PF01636">
    <property type="entry name" value="APH"/>
    <property type="match status" value="1"/>
</dbReference>
<evidence type="ECO:0000259" key="1">
    <source>
        <dbReference type="Pfam" id="PF01636"/>
    </source>
</evidence>
<dbReference type="Proteomes" id="UP000218899">
    <property type="component" value="Chromosome"/>
</dbReference>
<dbReference type="PANTHER" id="PTHR21064">
    <property type="entry name" value="AMINOGLYCOSIDE PHOSPHOTRANSFERASE DOMAIN-CONTAINING PROTEIN-RELATED"/>
    <property type="match status" value="1"/>
</dbReference>
<accession>A0A1B4V855</accession>
<dbReference type="GO" id="GO:0016740">
    <property type="term" value="F:transferase activity"/>
    <property type="evidence" value="ECO:0007669"/>
    <property type="project" value="UniProtKB-KW"/>
</dbReference>
<dbReference type="OrthoDB" id="526037at2"/>
<evidence type="ECO:0000313" key="3">
    <source>
        <dbReference type="Proteomes" id="UP000218899"/>
    </source>
</evidence>
<keyword evidence="2" id="KW-0808">Transferase</keyword>
<dbReference type="AlphaFoldDB" id="A0A1B4V855"/>